<keyword evidence="5" id="KW-1185">Reference proteome</keyword>
<dbReference type="InterPro" id="IPR050706">
    <property type="entry name" value="Cyclic-di-GMP_PDE-like"/>
</dbReference>
<keyword evidence="1" id="KW-0175">Coiled coil</keyword>
<dbReference type="EMBL" id="JANUGW010000029">
    <property type="protein sequence ID" value="MCS0585127.1"/>
    <property type="molecule type" value="Genomic_DNA"/>
</dbReference>
<dbReference type="SMART" id="SM00065">
    <property type="entry name" value="GAF"/>
    <property type="match status" value="1"/>
</dbReference>
<evidence type="ECO:0000256" key="1">
    <source>
        <dbReference type="SAM" id="Coils"/>
    </source>
</evidence>
<feature type="coiled-coil region" evidence="1">
    <location>
        <begin position="356"/>
        <end position="383"/>
    </location>
</feature>
<dbReference type="Pfam" id="PF00563">
    <property type="entry name" value="EAL"/>
    <property type="match status" value="1"/>
</dbReference>
<organism evidence="4 5">
    <name type="scientific">Massilia pinisoli</name>
    <dbReference type="NCBI Taxonomy" id="1772194"/>
    <lineage>
        <taxon>Bacteria</taxon>
        <taxon>Pseudomonadati</taxon>
        <taxon>Pseudomonadota</taxon>
        <taxon>Betaproteobacteria</taxon>
        <taxon>Burkholderiales</taxon>
        <taxon>Oxalobacteraceae</taxon>
        <taxon>Telluria group</taxon>
        <taxon>Massilia</taxon>
    </lineage>
</organism>
<dbReference type="SUPFAM" id="SSF55781">
    <property type="entry name" value="GAF domain-like"/>
    <property type="match status" value="1"/>
</dbReference>
<evidence type="ECO:0000313" key="5">
    <source>
        <dbReference type="Proteomes" id="UP001204151"/>
    </source>
</evidence>
<reference evidence="4 5" key="1">
    <citation type="submission" date="2022-08" db="EMBL/GenBank/DDBJ databases">
        <title>Reclassification of Massilia species as members of the genera Telluria, Duganella, Pseudoduganella, Mokoshia gen. nov. and Zemynaea gen. nov. using orthogonal and non-orthogonal genome-based approaches.</title>
        <authorList>
            <person name="Bowman J.P."/>
        </authorList>
    </citation>
    <scope>NUCLEOTIDE SEQUENCE [LARGE SCALE GENOMIC DNA]</scope>
    <source>
        <strain evidence="4 5">JCM 31316</strain>
    </source>
</reference>
<dbReference type="InterPro" id="IPR035919">
    <property type="entry name" value="EAL_sf"/>
</dbReference>
<accession>A0ABT1ZYW9</accession>
<dbReference type="PANTHER" id="PTHR33121">
    <property type="entry name" value="CYCLIC DI-GMP PHOSPHODIESTERASE PDEF"/>
    <property type="match status" value="1"/>
</dbReference>
<proteinExistence type="predicted"/>
<dbReference type="InterPro" id="IPR029787">
    <property type="entry name" value="Nucleotide_cyclase"/>
</dbReference>
<dbReference type="Gene3D" id="3.20.20.450">
    <property type="entry name" value="EAL domain"/>
    <property type="match status" value="1"/>
</dbReference>
<dbReference type="InterPro" id="IPR043128">
    <property type="entry name" value="Rev_trsase/Diguanyl_cyclase"/>
</dbReference>
<evidence type="ECO:0000259" key="2">
    <source>
        <dbReference type="PROSITE" id="PS50883"/>
    </source>
</evidence>
<dbReference type="PROSITE" id="PS50883">
    <property type="entry name" value="EAL"/>
    <property type="match status" value="1"/>
</dbReference>
<evidence type="ECO:0000259" key="3">
    <source>
        <dbReference type="PROSITE" id="PS50887"/>
    </source>
</evidence>
<dbReference type="CDD" id="cd01948">
    <property type="entry name" value="EAL"/>
    <property type="match status" value="1"/>
</dbReference>
<gene>
    <name evidence="4" type="ORF">NX784_26420</name>
</gene>
<dbReference type="Pfam" id="PF00990">
    <property type="entry name" value="GGDEF"/>
    <property type="match status" value="1"/>
</dbReference>
<evidence type="ECO:0000313" key="4">
    <source>
        <dbReference type="EMBL" id="MCS0585127.1"/>
    </source>
</evidence>
<dbReference type="InterPro" id="IPR001633">
    <property type="entry name" value="EAL_dom"/>
</dbReference>
<comment type="caution">
    <text evidence="4">The sequence shown here is derived from an EMBL/GenBank/DDBJ whole genome shotgun (WGS) entry which is preliminary data.</text>
</comment>
<feature type="domain" description="GGDEF" evidence="3">
    <location>
        <begin position="224"/>
        <end position="361"/>
    </location>
</feature>
<dbReference type="CDD" id="cd01949">
    <property type="entry name" value="GGDEF"/>
    <property type="match status" value="1"/>
</dbReference>
<dbReference type="Gene3D" id="3.30.70.270">
    <property type="match status" value="1"/>
</dbReference>
<dbReference type="PROSITE" id="PS50887">
    <property type="entry name" value="GGDEF"/>
    <property type="match status" value="1"/>
</dbReference>
<dbReference type="RefSeq" id="WP_258819657.1">
    <property type="nucleotide sequence ID" value="NZ_JANUGW010000029.1"/>
</dbReference>
<dbReference type="SMART" id="SM00052">
    <property type="entry name" value="EAL"/>
    <property type="match status" value="1"/>
</dbReference>
<dbReference type="Gene3D" id="3.30.450.40">
    <property type="match status" value="1"/>
</dbReference>
<dbReference type="Proteomes" id="UP001204151">
    <property type="component" value="Unassembled WGS sequence"/>
</dbReference>
<dbReference type="NCBIfam" id="TIGR00254">
    <property type="entry name" value="GGDEF"/>
    <property type="match status" value="1"/>
</dbReference>
<name>A0ABT1ZYW9_9BURK</name>
<dbReference type="PANTHER" id="PTHR33121:SF19">
    <property type="entry name" value="CYCLIC DI-GMP PHOSPHODIESTERASE PA2567"/>
    <property type="match status" value="1"/>
</dbReference>
<dbReference type="InterPro" id="IPR000160">
    <property type="entry name" value="GGDEF_dom"/>
</dbReference>
<protein>
    <submittedName>
        <fullName evidence="4">Sensor domain-containing phosphodiesterase</fullName>
    </submittedName>
</protein>
<dbReference type="SUPFAM" id="SSF141868">
    <property type="entry name" value="EAL domain-like"/>
    <property type="match status" value="1"/>
</dbReference>
<dbReference type="SUPFAM" id="SSF55073">
    <property type="entry name" value="Nucleotide cyclase"/>
    <property type="match status" value="1"/>
</dbReference>
<sequence length="639" mass="69480">MQTPSIPLDEARRLTALHATRLLHSAPEDAFDRITRMASRLLKMPIALVSLVDKEDQWFKSRCGIDFAGTRRAVSFCGHAILDREPLIVPDATQDPRFADNPMVVNPPNVRFYAGVQLYSIDRMPLGTLCVLDRVPRTLDDDDLDILIDLARMTEQLIYFRQLATAAQSLRAHVYVDGADPDLAAAAGQVEFLLTHDALTGLANRQVLVRTIGDNLETWKRDGQHVLVATVNVDKFKRLNEQLGHHAGDKALVAITASLQNLLRPGDLLARAGSDEFVLLLPGLGDDSVARDRLRQLLQAVTREFTADGAGTGGAVPLTCSIGYAIFPEDGADADVLLNDATMAVRRAKALGGGQIQRYSEELSQAMQRKVTLENQLRHALERGELSLNYQPKTDLHDGGVAGLEVLVRWKHPEHGAISPAEFIPIAEESGLVVPIGEWVLRTAVAQRRAWSDAGVPDVPVAVNLSGKQFLGTDVVALVDGVLRESGLPPRLLELELTESISMDDPARTADLMRQLRELGTTLSIDDFGTGYSSLSYLKRLPVDKLKVDRSFVLDVHQSADSLAMVKAIIGMAHTLRLTVIAEGVETDEQVAALRSAGCDQIQGDYFSKPLDADACADYLRLHAAPAEAPRVAAAGGLA</sequence>
<dbReference type="SMART" id="SM00267">
    <property type="entry name" value="GGDEF"/>
    <property type="match status" value="1"/>
</dbReference>
<dbReference type="Pfam" id="PF01590">
    <property type="entry name" value="GAF"/>
    <property type="match status" value="1"/>
</dbReference>
<dbReference type="InterPro" id="IPR003018">
    <property type="entry name" value="GAF"/>
</dbReference>
<feature type="domain" description="EAL" evidence="2">
    <location>
        <begin position="370"/>
        <end position="624"/>
    </location>
</feature>
<dbReference type="InterPro" id="IPR029016">
    <property type="entry name" value="GAF-like_dom_sf"/>
</dbReference>